<accession>A0ABT3X058</accession>
<evidence type="ECO:0008006" key="3">
    <source>
        <dbReference type="Google" id="ProtNLM"/>
    </source>
</evidence>
<evidence type="ECO:0000313" key="2">
    <source>
        <dbReference type="Proteomes" id="UP001208017"/>
    </source>
</evidence>
<dbReference type="Proteomes" id="UP001208017">
    <property type="component" value="Unassembled WGS sequence"/>
</dbReference>
<dbReference type="RefSeq" id="WP_267151535.1">
    <property type="nucleotide sequence ID" value="NZ_JAPMLT010000004.1"/>
</dbReference>
<dbReference type="EMBL" id="JAPMLT010000004">
    <property type="protein sequence ID" value="MCX7570287.1"/>
    <property type="molecule type" value="Genomic_DNA"/>
</dbReference>
<keyword evidence="2" id="KW-1185">Reference proteome</keyword>
<proteinExistence type="predicted"/>
<organism evidence="1 2">
    <name type="scientific">Tumebacillus lacus</name>
    <dbReference type="NCBI Taxonomy" id="2995335"/>
    <lineage>
        <taxon>Bacteria</taxon>
        <taxon>Bacillati</taxon>
        <taxon>Bacillota</taxon>
        <taxon>Bacilli</taxon>
        <taxon>Bacillales</taxon>
        <taxon>Alicyclobacillaceae</taxon>
        <taxon>Tumebacillus</taxon>
    </lineage>
</organism>
<reference evidence="1 2" key="1">
    <citation type="submission" date="2022-11" db="EMBL/GenBank/DDBJ databases">
        <title>Study of microbial diversity in lake waters.</title>
        <authorList>
            <person name="Zhang J."/>
        </authorList>
    </citation>
    <scope>NUCLEOTIDE SEQUENCE [LARGE SCALE GENOMIC DNA]</scope>
    <source>
        <strain evidence="1 2">DT12</strain>
    </source>
</reference>
<gene>
    <name evidence="1" type="ORF">OS242_09960</name>
</gene>
<protein>
    <recommendedName>
        <fullName evidence="3">DUF2642 domain-containing protein</fullName>
    </recommendedName>
</protein>
<evidence type="ECO:0000313" key="1">
    <source>
        <dbReference type="EMBL" id="MCX7570287.1"/>
    </source>
</evidence>
<comment type="caution">
    <text evidence="1">The sequence shown here is derived from an EMBL/GenBank/DDBJ whole genome shotgun (WGS) entry which is preliminary data.</text>
</comment>
<sequence>MFDRTTFSSLRGNRVRFRTRRGRSISGRVVVVSRQFVFVRTSSRTVVVVRQSSVVSISVR</sequence>
<name>A0ABT3X058_9BACL</name>